<feature type="compositionally biased region" description="Acidic residues" evidence="1">
    <location>
        <begin position="456"/>
        <end position="482"/>
    </location>
</feature>
<dbReference type="HOGENOM" id="CLU_025350_0_0_1"/>
<feature type="compositionally biased region" description="Low complexity" evidence="1">
    <location>
        <begin position="543"/>
        <end position="552"/>
    </location>
</feature>
<feature type="region of interest" description="Disordered" evidence="1">
    <location>
        <begin position="105"/>
        <end position="646"/>
    </location>
</feature>
<feature type="compositionally biased region" description="Polar residues" evidence="1">
    <location>
        <begin position="121"/>
        <end position="131"/>
    </location>
</feature>
<evidence type="ECO:0000256" key="2">
    <source>
        <dbReference type="SAM" id="SignalP"/>
    </source>
</evidence>
<evidence type="ECO:0000313" key="3">
    <source>
        <dbReference type="EMBL" id="EGT56297.1"/>
    </source>
</evidence>
<feature type="compositionally biased region" description="Basic and acidic residues" evidence="1">
    <location>
        <begin position="628"/>
        <end position="646"/>
    </location>
</feature>
<feature type="compositionally biased region" description="Basic residues" evidence="1">
    <location>
        <begin position="439"/>
        <end position="452"/>
    </location>
</feature>
<feature type="compositionally biased region" description="Basic and acidic residues" evidence="1">
    <location>
        <begin position="393"/>
        <end position="416"/>
    </location>
</feature>
<evidence type="ECO:0000256" key="1">
    <source>
        <dbReference type="SAM" id="MobiDB-lite"/>
    </source>
</evidence>
<keyword evidence="2" id="KW-0732">Signal</keyword>
<feature type="compositionally biased region" description="Acidic residues" evidence="1">
    <location>
        <begin position="303"/>
        <end position="322"/>
    </location>
</feature>
<accession>G0NAV9</accession>
<sequence>MNRRKYIKKWIIFISILSGFECAESQLLENMSNVGNIVLEQDPRQQDPFYRNFYARAEGMPLAAVNSVVHNVKHQSEGQFKLWHELPSHKVRPGYSTTTKAPKIKTTTVPWVRGRHRPQLGLQQVPWQQNDPDGYDTGQHGSDYDEGQPAPRTRGRRPTGGRGRRPPPPMAPVRVQIGKEDGLLENGDGEGLDLATLDEGTRAGDSEGTKDTEGAKVTTTEKTTTTKAAPKTTEKPEKKKEKDKKKEENADDEDSEGTQKKDGNEEEENEGEKHGEIDLADLKNGGVIHHLRTSGKGKTVGDGEAEEEREEGDGEEEEEDHEEKDKKKGKKKVEEEEDDKKSKKSKSKEKGKKKGKKGEDDDEKESKKKKKAGKKSKKKDEDEEDEEEEDDKNGELKKVDGDVKIPKAVDGDTDSHDNDDEDGEEDEENDEDEEDGSSKRKRNHKKDRKGKKHHDDEEEEEYDEEDDEDGEEEEEEEEGDKEEAEHTSNHQKQKKMKKIKPSCPPAPQRYQNQPHHQHIPNHPNQNVPPNQVPYPHPDAYGYTHPTTPTTTTAQYSRERMGDDYHEFETMDCKGNSEDDEENEEEDDQSEEHKKKKKKKKSKKNHKKKGKKKGKKGGKKGHASLDYLTSREKIEQNKRNRGHILDELHADDDLKKIRKNSKPPESGVDCSTAVDEFPLKCGAWKSAGFCDTNQATQFLWCRKTCLCSITVTSTLSSANT</sequence>
<dbReference type="Proteomes" id="UP000008068">
    <property type="component" value="Unassembled WGS sequence"/>
</dbReference>
<organism evidence="4">
    <name type="scientific">Caenorhabditis brenneri</name>
    <name type="common">Nematode worm</name>
    <dbReference type="NCBI Taxonomy" id="135651"/>
    <lineage>
        <taxon>Eukaryota</taxon>
        <taxon>Metazoa</taxon>
        <taxon>Ecdysozoa</taxon>
        <taxon>Nematoda</taxon>
        <taxon>Chromadorea</taxon>
        <taxon>Rhabditida</taxon>
        <taxon>Rhabditina</taxon>
        <taxon>Rhabditomorpha</taxon>
        <taxon>Rhabditoidea</taxon>
        <taxon>Rhabditidae</taxon>
        <taxon>Peloderinae</taxon>
        <taxon>Caenorhabditis</taxon>
    </lineage>
</organism>
<evidence type="ECO:0000313" key="4">
    <source>
        <dbReference type="Proteomes" id="UP000008068"/>
    </source>
</evidence>
<gene>
    <name evidence="3" type="ORF">CAEBREN_30653</name>
</gene>
<feature type="compositionally biased region" description="Basic and acidic residues" evidence="1">
    <location>
        <begin position="232"/>
        <end position="248"/>
    </location>
</feature>
<dbReference type="InParanoid" id="G0NAV9"/>
<keyword evidence="4" id="KW-1185">Reference proteome</keyword>
<reference evidence="4" key="1">
    <citation type="submission" date="2011-07" db="EMBL/GenBank/DDBJ databases">
        <authorList>
            <consortium name="Caenorhabditis brenneri Sequencing and Analysis Consortium"/>
            <person name="Wilson R.K."/>
        </authorList>
    </citation>
    <scope>NUCLEOTIDE SEQUENCE [LARGE SCALE GENOMIC DNA]</scope>
    <source>
        <strain evidence="4">PB2801</strain>
    </source>
</reference>
<feature type="compositionally biased region" description="Basic residues" evidence="1">
    <location>
        <begin position="342"/>
        <end position="356"/>
    </location>
</feature>
<feature type="compositionally biased region" description="Basic and acidic residues" evidence="1">
    <location>
        <begin position="271"/>
        <end position="281"/>
    </location>
</feature>
<feature type="compositionally biased region" description="Basic residues" evidence="1">
    <location>
        <begin position="489"/>
        <end position="500"/>
    </location>
</feature>
<dbReference type="OrthoDB" id="5876364at2759"/>
<dbReference type="AlphaFoldDB" id="G0NAV9"/>
<feature type="signal peptide" evidence="2">
    <location>
        <begin position="1"/>
        <end position="25"/>
    </location>
</feature>
<feature type="compositionally biased region" description="Basic residues" evidence="1">
    <location>
        <begin position="367"/>
        <end position="377"/>
    </location>
</feature>
<dbReference type="eggNOG" id="ENOG502TH5Z">
    <property type="taxonomic scope" value="Eukaryota"/>
</dbReference>
<name>G0NAV9_CAEBE</name>
<dbReference type="EMBL" id="GL379855">
    <property type="protein sequence ID" value="EGT56297.1"/>
    <property type="molecule type" value="Genomic_DNA"/>
</dbReference>
<feature type="compositionally biased region" description="Acidic residues" evidence="1">
    <location>
        <begin position="381"/>
        <end position="392"/>
    </location>
</feature>
<evidence type="ECO:0008006" key="5">
    <source>
        <dbReference type="Google" id="ProtNLM"/>
    </source>
</evidence>
<feature type="compositionally biased region" description="Basic residues" evidence="1">
    <location>
        <begin position="153"/>
        <end position="165"/>
    </location>
</feature>
<feature type="compositionally biased region" description="Low complexity" evidence="1">
    <location>
        <begin position="215"/>
        <end position="231"/>
    </location>
</feature>
<feature type="compositionally biased region" description="Basic residues" evidence="1">
    <location>
        <begin position="593"/>
        <end position="621"/>
    </location>
</feature>
<feature type="compositionally biased region" description="Basic and acidic residues" evidence="1">
    <location>
        <begin position="556"/>
        <end position="576"/>
    </location>
</feature>
<dbReference type="FunCoup" id="G0NAV9">
    <property type="interactions" value="1899"/>
</dbReference>
<feature type="compositionally biased region" description="Acidic residues" evidence="1">
    <location>
        <begin position="577"/>
        <end position="589"/>
    </location>
</feature>
<proteinExistence type="predicted"/>
<feature type="compositionally biased region" description="Acidic residues" evidence="1">
    <location>
        <begin position="417"/>
        <end position="435"/>
    </location>
</feature>
<protein>
    <recommendedName>
        <fullName evidence="5">ShKT domain-containing protein</fullName>
    </recommendedName>
</protein>
<feature type="chain" id="PRO_5003404615" description="ShKT domain-containing protein" evidence="2">
    <location>
        <begin position="26"/>
        <end position="719"/>
    </location>
</feature>
<feature type="compositionally biased region" description="Basic and acidic residues" evidence="1">
    <location>
        <begin position="199"/>
        <end position="214"/>
    </location>
</feature>
<feature type="compositionally biased region" description="Low complexity" evidence="1">
    <location>
        <begin position="510"/>
        <end position="529"/>
    </location>
</feature>